<evidence type="ECO:0000256" key="8">
    <source>
        <dbReference type="ARBA" id="ARBA00022989"/>
    </source>
</evidence>
<evidence type="ECO:0000313" key="14">
    <source>
        <dbReference type="EMBL" id="AXS66593.1"/>
    </source>
</evidence>
<evidence type="ECO:0000256" key="6">
    <source>
        <dbReference type="ARBA" id="ARBA00022692"/>
    </source>
</evidence>
<evidence type="ECO:0000256" key="2">
    <source>
        <dbReference type="ARBA" id="ARBA00008892"/>
    </source>
</evidence>
<comment type="subunit">
    <text evidence="3">F-type ATPases have 2 components, CF(1) - the catalytic core - and CF(0) - the membrane proton channel.</text>
</comment>
<dbReference type="GO" id="GO:0015986">
    <property type="term" value="P:proton motive force-driven ATP synthesis"/>
    <property type="evidence" value="ECO:0007669"/>
    <property type="project" value="InterPro"/>
</dbReference>
<evidence type="ECO:0000256" key="13">
    <source>
        <dbReference type="SAM" id="Phobius"/>
    </source>
</evidence>
<evidence type="ECO:0000256" key="11">
    <source>
        <dbReference type="ARBA" id="ARBA00023136"/>
    </source>
</evidence>
<keyword evidence="6 12" id="KW-0812">Transmembrane</keyword>
<dbReference type="Pfam" id="PF00895">
    <property type="entry name" value="ATP-synt_8"/>
    <property type="match status" value="1"/>
</dbReference>
<dbReference type="GO" id="GO:0045259">
    <property type="term" value="C:proton-transporting ATP synthase complex"/>
    <property type="evidence" value="ECO:0007669"/>
    <property type="project" value="UniProtKB-KW"/>
</dbReference>
<gene>
    <name evidence="14" type="primary">atp8</name>
</gene>
<evidence type="ECO:0000256" key="9">
    <source>
        <dbReference type="ARBA" id="ARBA00023065"/>
    </source>
</evidence>
<evidence type="ECO:0000256" key="10">
    <source>
        <dbReference type="ARBA" id="ARBA00023128"/>
    </source>
</evidence>
<name>A0A346RKJ6_9CUCU</name>
<geneLocation type="mitochondrion" evidence="14"/>
<dbReference type="GO" id="GO:0031966">
    <property type="term" value="C:mitochondrial membrane"/>
    <property type="evidence" value="ECO:0007669"/>
    <property type="project" value="UniProtKB-SubCell"/>
</dbReference>
<keyword evidence="4 12" id="KW-0813">Transport</keyword>
<keyword evidence="10 12" id="KW-0496">Mitochondrion</keyword>
<dbReference type="GO" id="GO:0015078">
    <property type="term" value="F:proton transmembrane transporter activity"/>
    <property type="evidence" value="ECO:0007669"/>
    <property type="project" value="InterPro"/>
</dbReference>
<keyword evidence="11 13" id="KW-0472">Membrane</keyword>
<dbReference type="AlphaFoldDB" id="A0A346RKJ6"/>
<evidence type="ECO:0000256" key="7">
    <source>
        <dbReference type="ARBA" id="ARBA00022781"/>
    </source>
</evidence>
<dbReference type="EMBL" id="MG193534">
    <property type="protein sequence ID" value="AXS66593.1"/>
    <property type="molecule type" value="Genomic_DNA"/>
</dbReference>
<protein>
    <recommendedName>
        <fullName evidence="12">ATP synthase complex subunit 8</fullName>
    </recommendedName>
</protein>
<keyword evidence="5 12" id="KW-0138">CF(0)</keyword>
<keyword evidence="7 12" id="KW-0375">Hydrogen ion transport</keyword>
<accession>A0A346RKJ6</accession>
<comment type="subcellular location">
    <subcellularLocation>
        <location evidence="1 12">Mitochondrion membrane</location>
        <topology evidence="1 12">Single-pass membrane protein</topology>
    </subcellularLocation>
</comment>
<dbReference type="InterPro" id="IPR001421">
    <property type="entry name" value="ATP8_metazoa"/>
</dbReference>
<keyword evidence="9 12" id="KW-0406">Ion transport</keyword>
<evidence type="ECO:0000256" key="1">
    <source>
        <dbReference type="ARBA" id="ARBA00004304"/>
    </source>
</evidence>
<proteinExistence type="inferred from homology"/>
<evidence type="ECO:0000256" key="5">
    <source>
        <dbReference type="ARBA" id="ARBA00022547"/>
    </source>
</evidence>
<feature type="transmembrane region" description="Helical" evidence="13">
    <location>
        <begin position="12"/>
        <end position="31"/>
    </location>
</feature>
<sequence>MPQMSPLNWLSLYTFFFIIFLMFNIINFFIFKYPSPSHSQKSLMIKKLNWKW</sequence>
<organism evidence="14">
    <name type="scientific">Curculionoidea sp. 24 KM-2017</name>
    <dbReference type="NCBI Taxonomy" id="2219408"/>
    <lineage>
        <taxon>Eukaryota</taxon>
        <taxon>Metazoa</taxon>
        <taxon>Ecdysozoa</taxon>
        <taxon>Arthropoda</taxon>
        <taxon>Hexapoda</taxon>
        <taxon>Insecta</taxon>
        <taxon>Pterygota</taxon>
        <taxon>Neoptera</taxon>
        <taxon>Endopterygota</taxon>
        <taxon>Coleoptera</taxon>
        <taxon>Polyphaga</taxon>
        <taxon>Cucujiformia</taxon>
    </lineage>
</organism>
<reference evidence="14" key="1">
    <citation type="journal article" date="2018" name="J. ISSAAS">
        <title>The contribution of mitochondrial metagenomics to large-scale data mining and phylogenetic analysis of Coleoptera.</title>
        <authorList>
            <person name="Miller K."/>
            <person name="Linard B."/>
            <person name="Motyka M."/>
            <person name="Bocek M."/>
            <person name="Vogler A.P."/>
        </authorList>
    </citation>
    <scope>NUCLEOTIDE SEQUENCE</scope>
</reference>
<keyword evidence="8 13" id="KW-1133">Transmembrane helix</keyword>
<comment type="similarity">
    <text evidence="2 12">Belongs to the ATPase protein 8 family.</text>
</comment>
<evidence type="ECO:0000256" key="3">
    <source>
        <dbReference type="ARBA" id="ARBA00011291"/>
    </source>
</evidence>
<evidence type="ECO:0000256" key="12">
    <source>
        <dbReference type="RuleBase" id="RU003661"/>
    </source>
</evidence>
<evidence type="ECO:0000256" key="4">
    <source>
        <dbReference type="ARBA" id="ARBA00022448"/>
    </source>
</evidence>